<dbReference type="VEuPathDB" id="FungiDB:MFRU_004g02200"/>
<name>A0A5M9JNS5_MONFR</name>
<gene>
    <name evidence="1" type="ORF">EYC84_001077</name>
</gene>
<dbReference type="Proteomes" id="UP000322873">
    <property type="component" value="Unassembled WGS sequence"/>
</dbReference>
<sequence>MWNSPKQEHSTQIKLQVPSRVLGMDIHTLQHKTSHVYIIAPTSIKAGADTENALIQHPTKRNMRNWQMPQKEQHRREARIFPQFTSLMAPTLDVRTTLDECADEHIHRLKRWIPAWDETTMEHMVIREINFPQPGKYEKYGCAPSIAYLVYYGFIEISSRMSPEAELFDDPKYTGPFVESFVGKGDKLAAVTSGCKWPLWNTDMKR</sequence>
<keyword evidence="2" id="KW-1185">Reference proteome</keyword>
<evidence type="ECO:0000313" key="2">
    <source>
        <dbReference type="Proteomes" id="UP000322873"/>
    </source>
</evidence>
<protein>
    <submittedName>
        <fullName evidence="1">Uncharacterized protein</fullName>
    </submittedName>
</protein>
<proteinExistence type="predicted"/>
<organism evidence="1 2">
    <name type="scientific">Monilinia fructicola</name>
    <name type="common">Brown rot fungus</name>
    <name type="synonym">Ciboria fructicola</name>
    <dbReference type="NCBI Taxonomy" id="38448"/>
    <lineage>
        <taxon>Eukaryota</taxon>
        <taxon>Fungi</taxon>
        <taxon>Dikarya</taxon>
        <taxon>Ascomycota</taxon>
        <taxon>Pezizomycotina</taxon>
        <taxon>Leotiomycetes</taxon>
        <taxon>Helotiales</taxon>
        <taxon>Sclerotiniaceae</taxon>
        <taxon>Monilinia</taxon>
    </lineage>
</organism>
<dbReference type="EMBL" id="VICG01000008">
    <property type="protein sequence ID" value="KAA8569442.1"/>
    <property type="molecule type" value="Genomic_DNA"/>
</dbReference>
<accession>A0A5M9JNS5</accession>
<comment type="caution">
    <text evidence="1">The sequence shown here is derived from an EMBL/GenBank/DDBJ whole genome shotgun (WGS) entry which is preliminary data.</text>
</comment>
<evidence type="ECO:0000313" key="1">
    <source>
        <dbReference type="EMBL" id="KAA8569442.1"/>
    </source>
</evidence>
<reference evidence="1 2" key="1">
    <citation type="submission" date="2019-06" db="EMBL/GenBank/DDBJ databases">
        <title>Genome Sequence of the Brown Rot Fungal Pathogen Monilinia fructicola.</title>
        <authorList>
            <person name="De Miccolis Angelini R.M."/>
            <person name="Landi L."/>
            <person name="Abate D."/>
            <person name="Pollastro S."/>
            <person name="Romanazzi G."/>
            <person name="Faretra F."/>
        </authorList>
    </citation>
    <scope>NUCLEOTIDE SEQUENCE [LARGE SCALE GENOMIC DNA]</scope>
    <source>
        <strain evidence="1 2">Mfrc123</strain>
    </source>
</reference>
<dbReference type="AlphaFoldDB" id="A0A5M9JNS5"/>